<evidence type="ECO:0000313" key="7">
    <source>
        <dbReference type="EMBL" id="CAF4160458.1"/>
    </source>
</evidence>
<dbReference type="EMBL" id="CAJNRG010010975">
    <property type="protein sequence ID" value="CAF2128150.1"/>
    <property type="molecule type" value="Genomic_DNA"/>
</dbReference>
<reference evidence="6" key="1">
    <citation type="submission" date="2021-02" db="EMBL/GenBank/DDBJ databases">
        <authorList>
            <person name="Nowell W R."/>
        </authorList>
    </citation>
    <scope>NUCLEOTIDE SEQUENCE</scope>
</reference>
<comment type="similarity">
    <text evidence="4">Belongs to the adenylate kinase family.</text>
</comment>
<keyword evidence="2" id="KW-0547">Nucleotide-binding</keyword>
<dbReference type="GO" id="GO:0006139">
    <property type="term" value="P:nucleobase-containing compound metabolic process"/>
    <property type="evidence" value="ECO:0007669"/>
    <property type="project" value="InterPro"/>
</dbReference>
<dbReference type="PANTHER" id="PTHR23359">
    <property type="entry name" value="NUCLEOTIDE KINASE"/>
    <property type="match status" value="1"/>
</dbReference>
<organism evidence="6 10">
    <name type="scientific">Rotaria magnacalcarata</name>
    <dbReference type="NCBI Taxonomy" id="392030"/>
    <lineage>
        <taxon>Eukaryota</taxon>
        <taxon>Metazoa</taxon>
        <taxon>Spiralia</taxon>
        <taxon>Gnathifera</taxon>
        <taxon>Rotifera</taxon>
        <taxon>Eurotatoria</taxon>
        <taxon>Bdelloidea</taxon>
        <taxon>Philodinida</taxon>
        <taxon>Philodinidae</taxon>
        <taxon>Rotaria</taxon>
    </lineage>
</organism>
<evidence type="ECO:0000256" key="2">
    <source>
        <dbReference type="ARBA" id="ARBA00022741"/>
    </source>
</evidence>
<dbReference type="Pfam" id="PF00406">
    <property type="entry name" value="ADK"/>
    <property type="match status" value="1"/>
</dbReference>
<dbReference type="Proteomes" id="UP000663842">
    <property type="component" value="Unassembled WGS sequence"/>
</dbReference>
<dbReference type="EMBL" id="CAJOBG010005643">
    <property type="protein sequence ID" value="CAF4160458.1"/>
    <property type="molecule type" value="Genomic_DNA"/>
</dbReference>
<dbReference type="HAMAP" id="MF_00235">
    <property type="entry name" value="Adenylate_kinase_Adk"/>
    <property type="match status" value="1"/>
</dbReference>
<gene>
    <name evidence="7" type="ORF">OVN521_LOCUS24108</name>
    <name evidence="8" type="ORF">UXM345_LOCUS27322</name>
    <name evidence="5" type="ORF">WKI299_LOCUS16030</name>
    <name evidence="6" type="ORF">XDN619_LOCUS24203</name>
</gene>
<dbReference type="Gene3D" id="3.40.50.300">
    <property type="entry name" value="P-loop containing nucleotide triphosphate hydrolases"/>
    <property type="match status" value="1"/>
</dbReference>
<dbReference type="PRINTS" id="PR00094">
    <property type="entry name" value="ADENYLTKNASE"/>
</dbReference>
<name>A0A816VS10_9BILA</name>
<dbReference type="CDD" id="cd01428">
    <property type="entry name" value="ADK"/>
    <property type="match status" value="1"/>
</dbReference>
<evidence type="ECO:0000313" key="10">
    <source>
        <dbReference type="Proteomes" id="UP000663887"/>
    </source>
</evidence>
<keyword evidence="3 4" id="KW-0418">Kinase</keyword>
<dbReference type="Proteomes" id="UP000663856">
    <property type="component" value="Unassembled WGS sequence"/>
</dbReference>
<dbReference type="GO" id="GO:0005524">
    <property type="term" value="F:ATP binding"/>
    <property type="evidence" value="ECO:0007669"/>
    <property type="project" value="InterPro"/>
</dbReference>
<dbReference type="EMBL" id="CAJOBF010005860">
    <property type="protein sequence ID" value="CAF4189105.1"/>
    <property type="molecule type" value="Genomic_DNA"/>
</dbReference>
<evidence type="ECO:0000256" key="3">
    <source>
        <dbReference type="ARBA" id="ARBA00022777"/>
    </source>
</evidence>
<dbReference type="AlphaFoldDB" id="A0A816VS10"/>
<dbReference type="EMBL" id="CAJNRF010006338">
    <property type="protein sequence ID" value="CAF2080274.1"/>
    <property type="molecule type" value="Genomic_DNA"/>
</dbReference>
<keyword evidence="9" id="KW-1185">Reference proteome</keyword>
<dbReference type="SUPFAM" id="SSF52540">
    <property type="entry name" value="P-loop containing nucleoside triphosphate hydrolases"/>
    <property type="match status" value="1"/>
</dbReference>
<sequence length="199" mass="22070">MSITDIQALLGSDVIVLVGAPLCGKGTQGKLLGKVLDRPYVSSGDLFRAEVASGSALGQQIHAYMESGELIPNDLTTEFLTTKLSDKIYHKGMILDGYPRNLSHLPLIDNILINLNGRIFTAIYLDVPKTKLNERRAHRGRTDDGGDTFEHRYAVFQDETVPLIDALQSRNQLIKINCDYESPEEINQRIISELSALCK</sequence>
<dbReference type="InterPro" id="IPR027417">
    <property type="entry name" value="P-loop_NTPase"/>
</dbReference>
<evidence type="ECO:0000313" key="5">
    <source>
        <dbReference type="EMBL" id="CAF2080274.1"/>
    </source>
</evidence>
<evidence type="ECO:0000313" key="9">
    <source>
        <dbReference type="Proteomes" id="UP000663866"/>
    </source>
</evidence>
<evidence type="ECO:0000313" key="8">
    <source>
        <dbReference type="EMBL" id="CAF4189105.1"/>
    </source>
</evidence>
<dbReference type="GO" id="GO:0019205">
    <property type="term" value="F:nucleobase-containing compound kinase activity"/>
    <property type="evidence" value="ECO:0007669"/>
    <property type="project" value="InterPro"/>
</dbReference>
<evidence type="ECO:0000256" key="4">
    <source>
        <dbReference type="RuleBase" id="RU003330"/>
    </source>
</evidence>
<evidence type="ECO:0000313" key="6">
    <source>
        <dbReference type="EMBL" id="CAF2128150.1"/>
    </source>
</evidence>
<protein>
    <recommendedName>
        <fullName evidence="11">Adenylate kinase</fullName>
    </recommendedName>
</protein>
<comment type="caution">
    <text evidence="6">The sequence shown here is derived from an EMBL/GenBank/DDBJ whole genome shotgun (WGS) entry which is preliminary data.</text>
</comment>
<evidence type="ECO:0000256" key="1">
    <source>
        <dbReference type="ARBA" id="ARBA00022679"/>
    </source>
</evidence>
<dbReference type="Proteomes" id="UP000663887">
    <property type="component" value="Unassembled WGS sequence"/>
</dbReference>
<dbReference type="Proteomes" id="UP000663866">
    <property type="component" value="Unassembled WGS sequence"/>
</dbReference>
<proteinExistence type="inferred from homology"/>
<keyword evidence="1 4" id="KW-0808">Transferase</keyword>
<dbReference type="InterPro" id="IPR000850">
    <property type="entry name" value="Adenylat/UMP-CMP_kin"/>
</dbReference>
<accession>A0A816VS10</accession>
<evidence type="ECO:0008006" key="11">
    <source>
        <dbReference type="Google" id="ProtNLM"/>
    </source>
</evidence>